<reference evidence="1" key="1">
    <citation type="journal article" date="2021" name="Proc. Natl. Acad. Sci. U.S.A.">
        <title>A Catalog of Tens of Thousands of Viruses from Human Metagenomes Reveals Hidden Associations with Chronic Diseases.</title>
        <authorList>
            <person name="Tisza M.J."/>
            <person name="Buck C.B."/>
        </authorList>
    </citation>
    <scope>NUCLEOTIDE SEQUENCE</scope>
    <source>
        <strain evidence="1">CtqPo10</strain>
    </source>
</reference>
<name>A0A8S5SVW2_9CAUD</name>
<evidence type="ECO:0000313" key="1">
    <source>
        <dbReference type="EMBL" id="DAF54839.1"/>
    </source>
</evidence>
<dbReference type="EMBL" id="BK032682">
    <property type="protein sequence ID" value="DAF54839.1"/>
    <property type="molecule type" value="Genomic_DNA"/>
</dbReference>
<proteinExistence type="predicted"/>
<protein>
    <submittedName>
        <fullName evidence="1">Uncharacterized protein</fullName>
    </submittedName>
</protein>
<sequence>MEYNRTFLRKLKENYFMSKALYETVKEQAEEIEKKILLEYEFYESKEITEKKKSRGGNGSPRRILEPFNTFLMEESDFNRYLDLAYSEYVKSGIADPRGKDYIPEAEEKALYHEAEQQLIDYAIEIIPDFFK</sequence>
<accession>A0A8S5SVW2</accession>
<organism evidence="1">
    <name type="scientific">Siphoviridae sp. ctqPo10</name>
    <dbReference type="NCBI Taxonomy" id="2827948"/>
    <lineage>
        <taxon>Viruses</taxon>
        <taxon>Duplodnaviria</taxon>
        <taxon>Heunggongvirae</taxon>
        <taxon>Uroviricota</taxon>
        <taxon>Caudoviricetes</taxon>
    </lineage>
</organism>